<dbReference type="SFLD" id="SFLDG00358">
    <property type="entry name" value="Main_(cytGST)"/>
    <property type="match status" value="1"/>
</dbReference>
<keyword evidence="6" id="KW-1185">Reference proteome</keyword>
<gene>
    <name evidence="5" type="ORF">BZG36_04509</name>
</gene>
<dbReference type="Gene3D" id="1.20.1050.130">
    <property type="match status" value="1"/>
</dbReference>
<evidence type="ECO:0008006" key="7">
    <source>
        <dbReference type="Google" id="ProtNLM"/>
    </source>
</evidence>
<dbReference type="AlphaFoldDB" id="A0A261XVY4"/>
<feature type="domain" description="GST C-terminal" evidence="4">
    <location>
        <begin position="94"/>
        <end position="222"/>
    </location>
</feature>
<protein>
    <recommendedName>
        <fullName evidence="7">Glutathione S-transferase</fullName>
    </recommendedName>
</protein>
<feature type="domain" description="GST N-terminal" evidence="3">
    <location>
        <begin position="4"/>
        <end position="88"/>
    </location>
</feature>
<evidence type="ECO:0000313" key="5">
    <source>
        <dbReference type="EMBL" id="OZJ02545.1"/>
    </source>
</evidence>
<sequence>MTGGIDLYAHDGVGPNPPKVALLLEELGLSYTVNPLPFGPEGVKSPKYLAICPNGRVPALIDHGNGDCIVWESGACLYYLAEMYDKSGKYFGRNVNEKTEVMVWLTHQLSGVGPAQGNLNWFMHFHEQTSGEKPSDVILDRYRNETFRLYDVLEQRLEKQEQKGSEFIALDRYTIADMAFYGWLHIAFFAKLDFSKHPRLGKYVERIANMPNTKAAYAKLGQ</sequence>
<name>A0A261XVY4_9FUNG</name>
<dbReference type="EMBL" id="MVBO01000144">
    <property type="protein sequence ID" value="OZJ02545.1"/>
    <property type="molecule type" value="Genomic_DNA"/>
</dbReference>
<evidence type="ECO:0000259" key="4">
    <source>
        <dbReference type="PROSITE" id="PS50405"/>
    </source>
</evidence>
<dbReference type="Pfam" id="PF02798">
    <property type="entry name" value="GST_N"/>
    <property type="match status" value="1"/>
</dbReference>
<proteinExistence type="inferred from homology"/>
<dbReference type="InterPro" id="IPR004046">
    <property type="entry name" value="GST_C"/>
</dbReference>
<dbReference type="Pfam" id="PF00043">
    <property type="entry name" value="GST_C"/>
    <property type="match status" value="1"/>
</dbReference>
<dbReference type="PROSITE" id="PS50405">
    <property type="entry name" value="GST_CTER"/>
    <property type="match status" value="1"/>
</dbReference>
<comment type="caution">
    <text evidence="5">The sequence shown here is derived from an EMBL/GenBank/DDBJ whole genome shotgun (WGS) entry which is preliminary data.</text>
</comment>
<evidence type="ECO:0000256" key="2">
    <source>
        <dbReference type="RuleBase" id="RU003494"/>
    </source>
</evidence>
<evidence type="ECO:0000313" key="6">
    <source>
        <dbReference type="Proteomes" id="UP000242875"/>
    </source>
</evidence>
<organism evidence="5 6">
    <name type="scientific">Bifiguratus adelaidae</name>
    <dbReference type="NCBI Taxonomy" id="1938954"/>
    <lineage>
        <taxon>Eukaryota</taxon>
        <taxon>Fungi</taxon>
        <taxon>Fungi incertae sedis</taxon>
        <taxon>Mucoromycota</taxon>
        <taxon>Mucoromycotina</taxon>
        <taxon>Endogonomycetes</taxon>
        <taxon>Endogonales</taxon>
        <taxon>Endogonales incertae sedis</taxon>
        <taxon>Bifiguratus</taxon>
    </lineage>
</organism>
<dbReference type="PANTHER" id="PTHR44051">
    <property type="entry name" value="GLUTATHIONE S-TRANSFERASE-RELATED"/>
    <property type="match status" value="1"/>
</dbReference>
<dbReference type="SFLD" id="SFLDS00019">
    <property type="entry name" value="Glutathione_Transferase_(cytos"/>
    <property type="match status" value="1"/>
</dbReference>
<dbReference type="Proteomes" id="UP000242875">
    <property type="component" value="Unassembled WGS sequence"/>
</dbReference>
<accession>A0A261XVY4</accession>
<evidence type="ECO:0000259" key="3">
    <source>
        <dbReference type="PROSITE" id="PS50404"/>
    </source>
</evidence>
<evidence type="ECO:0000256" key="1">
    <source>
        <dbReference type="ARBA" id="ARBA00007409"/>
    </source>
</evidence>
<dbReference type="InterPro" id="IPR036282">
    <property type="entry name" value="Glutathione-S-Trfase_C_sf"/>
</dbReference>
<dbReference type="SUPFAM" id="SSF47616">
    <property type="entry name" value="GST C-terminal domain-like"/>
    <property type="match status" value="1"/>
</dbReference>
<dbReference type="PROSITE" id="PS50404">
    <property type="entry name" value="GST_NTER"/>
    <property type="match status" value="1"/>
</dbReference>
<dbReference type="InterPro" id="IPR036249">
    <property type="entry name" value="Thioredoxin-like_sf"/>
</dbReference>
<dbReference type="OrthoDB" id="422574at2759"/>
<dbReference type="InterPro" id="IPR004045">
    <property type="entry name" value="Glutathione_S-Trfase_N"/>
</dbReference>
<dbReference type="InterPro" id="IPR010987">
    <property type="entry name" value="Glutathione-S-Trfase_C-like"/>
</dbReference>
<dbReference type="CDD" id="cd03048">
    <property type="entry name" value="GST_N_Ure2p_like"/>
    <property type="match status" value="1"/>
</dbReference>
<dbReference type="SUPFAM" id="SSF52833">
    <property type="entry name" value="Thioredoxin-like"/>
    <property type="match status" value="1"/>
</dbReference>
<dbReference type="InterPro" id="IPR040079">
    <property type="entry name" value="Glutathione_S-Trfase"/>
</dbReference>
<dbReference type="PANTHER" id="PTHR44051:SF14">
    <property type="entry name" value="GLUTATHIONE S-TRANSFERASE II"/>
    <property type="match status" value="1"/>
</dbReference>
<comment type="similarity">
    <text evidence="1 2">Belongs to the GST superfamily.</text>
</comment>
<reference evidence="5 6" key="1">
    <citation type="journal article" date="2017" name="Mycologia">
        <title>Bifiguratus adelaidae, gen. et sp. nov., a new member of Mucoromycotina in endophytic and soil-dwelling habitats.</title>
        <authorList>
            <person name="Torres-Cruz T.J."/>
            <person name="Billingsley Tobias T.L."/>
            <person name="Almatruk M."/>
            <person name="Hesse C."/>
            <person name="Kuske C.R."/>
            <person name="Desiro A."/>
            <person name="Benucci G.M."/>
            <person name="Bonito G."/>
            <person name="Stajich J.E."/>
            <person name="Dunlap C."/>
            <person name="Arnold A.E."/>
            <person name="Porras-Alfaro A."/>
        </authorList>
    </citation>
    <scope>NUCLEOTIDE SEQUENCE [LARGE SCALE GENOMIC DNA]</scope>
    <source>
        <strain evidence="5 6">AZ0501</strain>
    </source>
</reference>